<organism evidence="1 2">
    <name type="scientific">Streptomyces tateyamensis</name>
    <dbReference type="NCBI Taxonomy" id="565073"/>
    <lineage>
        <taxon>Bacteria</taxon>
        <taxon>Bacillati</taxon>
        <taxon>Actinomycetota</taxon>
        <taxon>Actinomycetes</taxon>
        <taxon>Kitasatosporales</taxon>
        <taxon>Streptomycetaceae</taxon>
        <taxon>Streptomyces</taxon>
    </lineage>
</organism>
<comment type="caution">
    <text evidence="1">The sequence shown here is derived from an EMBL/GenBank/DDBJ whole genome shotgun (WGS) entry which is preliminary data.</text>
</comment>
<evidence type="ECO:0000313" key="2">
    <source>
        <dbReference type="Proteomes" id="UP000248039"/>
    </source>
</evidence>
<keyword evidence="2" id="KW-1185">Reference proteome</keyword>
<dbReference type="RefSeq" id="WP_110666017.1">
    <property type="nucleotide sequence ID" value="NZ_PYBW01000015.1"/>
</dbReference>
<dbReference type="AlphaFoldDB" id="A0A2V4P956"/>
<dbReference type="OrthoDB" id="3873003at2"/>
<dbReference type="Proteomes" id="UP000248039">
    <property type="component" value="Unassembled WGS sequence"/>
</dbReference>
<evidence type="ECO:0000313" key="1">
    <source>
        <dbReference type="EMBL" id="PYC87394.1"/>
    </source>
</evidence>
<gene>
    <name evidence="1" type="ORF">C7C46_04755</name>
</gene>
<dbReference type="Pfam" id="PF19813">
    <property type="entry name" value="DUF6296"/>
    <property type="match status" value="1"/>
</dbReference>
<accession>A0A2V4P956</accession>
<sequence>MDPARRYAVSLPGQVGSHRPSTVVIVHWTPRTVGGRTVYADHTGTFQVTIDADGVAAVVDGDVGHQYQCLHTVPLPEPRSAA</sequence>
<reference evidence="1 2" key="1">
    <citation type="submission" date="2018-03" db="EMBL/GenBank/DDBJ databases">
        <title>Bioinformatic expansion and discovery of thiopeptide antibiotics.</title>
        <authorList>
            <person name="Schwalen C.J."/>
            <person name="Hudson G.A."/>
            <person name="Mitchell D.A."/>
        </authorList>
    </citation>
    <scope>NUCLEOTIDE SEQUENCE [LARGE SCALE GENOMIC DNA]</scope>
    <source>
        <strain evidence="1 2">ATCC 21389</strain>
    </source>
</reference>
<name>A0A2V4P956_9ACTN</name>
<proteinExistence type="predicted"/>
<protein>
    <submittedName>
        <fullName evidence="1">Uncharacterized protein</fullName>
    </submittedName>
</protein>
<dbReference type="InterPro" id="IPR046263">
    <property type="entry name" value="DUF6296"/>
</dbReference>
<dbReference type="EMBL" id="PYBW01000015">
    <property type="protein sequence ID" value="PYC87394.1"/>
    <property type="molecule type" value="Genomic_DNA"/>
</dbReference>